<dbReference type="EMBL" id="OU893336">
    <property type="protein sequence ID" value="CAG9793079.1"/>
    <property type="molecule type" value="Genomic_DNA"/>
</dbReference>
<feature type="transmembrane region" description="Helical" evidence="1">
    <location>
        <begin position="139"/>
        <end position="157"/>
    </location>
</feature>
<feature type="transmembrane region" description="Helical" evidence="1">
    <location>
        <begin position="80"/>
        <end position="98"/>
    </location>
</feature>
<feature type="transmembrane region" description="Helical" evidence="1">
    <location>
        <begin position="169"/>
        <end position="191"/>
    </location>
</feature>
<accession>A0A9N9RAX7</accession>
<name>A0A9N9RAX7_9NEOP</name>
<protein>
    <submittedName>
        <fullName evidence="2">Uncharacterized protein</fullName>
    </submittedName>
</protein>
<keyword evidence="3" id="KW-1185">Reference proteome</keyword>
<gene>
    <name evidence="2" type="ORF">DIATSA_LOCUS10546</name>
</gene>
<sequence length="192" mass="22689">MYDEVIRGQLKSGVIETVDHTLLPDDHPVHYLPHHCVIQETKSTKLRIVYDGSAKGKNNSSLNECLYRGTINVRGTDRPAFKVFFIFFLFFYCFPPLFSRPFFDKFSHTFQFSLVCLSYFHTSYDTIIHRLLHFNGWDFPPILFSYFYASFIYSLFFQGLQDFMSGFTLFLYFIISTLYIHGFLFSTIFILL</sequence>
<keyword evidence="1" id="KW-0472">Membrane</keyword>
<proteinExistence type="predicted"/>
<organism evidence="2 3">
    <name type="scientific">Diatraea saccharalis</name>
    <name type="common">sugarcane borer</name>
    <dbReference type="NCBI Taxonomy" id="40085"/>
    <lineage>
        <taxon>Eukaryota</taxon>
        <taxon>Metazoa</taxon>
        <taxon>Ecdysozoa</taxon>
        <taxon>Arthropoda</taxon>
        <taxon>Hexapoda</taxon>
        <taxon>Insecta</taxon>
        <taxon>Pterygota</taxon>
        <taxon>Neoptera</taxon>
        <taxon>Endopterygota</taxon>
        <taxon>Lepidoptera</taxon>
        <taxon>Glossata</taxon>
        <taxon>Ditrysia</taxon>
        <taxon>Pyraloidea</taxon>
        <taxon>Crambidae</taxon>
        <taxon>Crambinae</taxon>
        <taxon>Diatraea</taxon>
    </lineage>
</organism>
<evidence type="ECO:0000313" key="3">
    <source>
        <dbReference type="Proteomes" id="UP001153714"/>
    </source>
</evidence>
<reference evidence="2" key="1">
    <citation type="submission" date="2021-12" db="EMBL/GenBank/DDBJ databases">
        <authorList>
            <person name="King R."/>
        </authorList>
    </citation>
    <scope>NUCLEOTIDE SEQUENCE</scope>
</reference>
<evidence type="ECO:0000256" key="1">
    <source>
        <dbReference type="SAM" id="Phobius"/>
    </source>
</evidence>
<reference evidence="2" key="2">
    <citation type="submission" date="2022-10" db="EMBL/GenBank/DDBJ databases">
        <authorList>
            <consortium name="ENA_rothamsted_submissions"/>
            <consortium name="culmorum"/>
            <person name="King R."/>
        </authorList>
    </citation>
    <scope>NUCLEOTIDE SEQUENCE</scope>
</reference>
<keyword evidence="1" id="KW-1133">Transmembrane helix</keyword>
<keyword evidence="1" id="KW-0812">Transmembrane</keyword>
<dbReference type="AlphaFoldDB" id="A0A9N9RAX7"/>
<dbReference type="OrthoDB" id="8065733at2759"/>
<evidence type="ECO:0000313" key="2">
    <source>
        <dbReference type="EMBL" id="CAG9793079.1"/>
    </source>
</evidence>
<dbReference type="Proteomes" id="UP001153714">
    <property type="component" value="Chromosome 5"/>
</dbReference>